<gene>
    <name evidence="1" type="ORF">AsFPU1_1632</name>
</gene>
<dbReference type="EMBL" id="BDQK01000006">
    <property type="protein sequence ID" value="GBF80231.1"/>
    <property type="molecule type" value="Genomic_DNA"/>
</dbReference>
<dbReference type="Proteomes" id="UP000287247">
    <property type="component" value="Unassembled WGS sequence"/>
</dbReference>
<name>A0A401IG93_APHSA</name>
<accession>A0A401IG93</accession>
<dbReference type="AlphaFoldDB" id="A0A401IG93"/>
<proteinExistence type="predicted"/>
<evidence type="ECO:0000313" key="1">
    <source>
        <dbReference type="EMBL" id="GBF80231.1"/>
    </source>
</evidence>
<comment type="caution">
    <text evidence="1">The sequence shown here is derived from an EMBL/GenBank/DDBJ whole genome shotgun (WGS) entry which is preliminary data.</text>
</comment>
<keyword evidence="2" id="KW-1185">Reference proteome</keyword>
<organism evidence="1 2">
    <name type="scientific">Aphanothece sacrum FPU1</name>
    <dbReference type="NCBI Taxonomy" id="1920663"/>
    <lineage>
        <taxon>Bacteria</taxon>
        <taxon>Bacillati</taxon>
        <taxon>Cyanobacteriota</taxon>
        <taxon>Cyanophyceae</taxon>
        <taxon>Oscillatoriophycideae</taxon>
        <taxon>Chroococcales</taxon>
        <taxon>Aphanothecaceae</taxon>
        <taxon>Aphanothece</taxon>
    </lineage>
</organism>
<sequence length="82" mass="9168">MFVVSYLGLESIVEFYVQALTRLSPPLRALLIDGMIFISRKESTQKIAVSYSDSATPVFVSLYAFKLYIGKARKQTVISVNS</sequence>
<protein>
    <submittedName>
        <fullName evidence="1">Branched-chain amino acid transporter</fullName>
    </submittedName>
</protein>
<reference evidence="2" key="1">
    <citation type="submission" date="2017-05" db="EMBL/GenBank/DDBJ databases">
        <title>Physiological properties and genetic analysis related to exopolysaccharide production of fresh-water unicellular cyanobacterium Aphanothece sacrum, Suizenji Nori, that has been cultured as a food source in Japan.</title>
        <authorList>
            <person name="Kanesaki Y."/>
            <person name="Yoshikawa S."/>
            <person name="Ohki K."/>
        </authorList>
    </citation>
    <scope>NUCLEOTIDE SEQUENCE [LARGE SCALE GENOMIC DNA]</scope>
    <source>
        <strain evidence="2">FPU1</strain>
    </source>
</reference>
<evidence type="ECO:0000313" key="2">
    <source>
        <dbReference type="Proteomes" id="UP000287247"/>
    </source>
</evidence>